<name>A0ABN2H5J0_9ACTN</name>
<comment type="caution">
    <text evidence="1">The sequence shown here is derived from an EMBL/GenBank/DDBJ whole genome shotgun (WGS) entry which is preliminary data.</text>
</comment>
<dbReference type="SUPFAM" id="SSF51658">
    <property type="entry name" value="Xylose isomerase-like"/>
    <property type="match status" value="1"/>
</dbReference>
<gene>
    <name evidence="1" type="ORF">GCM10009765_34460</name>
</gene>
<dbReference type="InterPro" id="IPR007801">
    <property type="entry name" value="MbnB/TglH/ChrH"/>
</dbReference>
<proteinExistence type="predicted"/>
<evidence type="ECO:0000313" key="2">
    <source>
        <dbReference type="Proteomes" id="UP001500618"/>
    </source>
</evidence>
<evidence type="ECO:0000313" key="1">
    <source>
        <dbReference type="EMBL" id="GAA1682363.1"/>
    </source>
</evidence>
<dbReference type="InterPro" id="IPR036237">
    <property type="entry name" value="Xyl_isomerase-like_sf"/>
</dbReference>
<dbReference type="NCBIfam" id="NF003818">
    <property type="entry name" value="PRK05409.1"/>
    <property type="match status" value="1"/>
</dbReference>
<dbReference type="RefSeq" id="WP_344311274.1">
    <property type="nucleotide sequence ID" value="NZ_BAAANY010000010.1"/>
</dbReference>
<protein>
    <submittedName>
        <fullName evidence="1">DUF692 domain-containing protein</fullName>
    </submittedName>
</protein>
<dbReference type="EMBL" id="BAAANY010000010">
    <property type="protein sequence ID" value="GAA1682363.1"/>
    <property type="molecule type" value="Genomic_DNA"/>
</dbReference>
<accession>A0ABN2H5J0</accession>
<reference evidence="1 2" key="1">
    <citation type="journal article" date="2019" name="Int. J. Syst. Evol. Microbiol.">
        <title>The Global Catalogue of Microorganisms (GCM) 10K type strain sequencing project: providing services to taxonomists for standard genome sequencing and annotation.</title>
        <authorList>
            <consortium name="The Broad Institute Genomics Platform"/>
            <consortium name="The Broad Institute Genome Sequencing Center for Infectious Disease"/>
            <person name="Wu L."/>
            <person name="Ma J."/>
        </authorList>
    </citation>
    <scope>NUCLEOTIDE SEQUENCE [LARGE SCALE GENOMIC DNA]</scope>
    <source>
        <strain evidence="1 2">JCM 14718</strain>
    </source>
</reference>
<sequence>MTLLAGRGLGIGWRPEIHSYVAGLPGLRWCEVIAESAQHSVPAGLDSLIARGVAVVAHGTRLSLGGAEPLQPGRVAGLAKAAELLGSPLVSEHIAYVRADGTEAGHLLPIPRSRDALDVLVDNVKQVQAELPVPIALEPIAALLEWPNQQFTEPQFLTELLDRTNAYLLLDIANLYANARNHGRDTLAELAELPLDRVAYCHVAGGSESAGLYHDTHTDPTPPEVLELVATVARRASPPAMMLERDGNYPPAVELTAELDSIADAAGWDRIT</sequence>
<dbReference type="PANTHER" id="PTHR42194:SF1">
    <property type="entry name" value="UPF0276 PROTEIN HI_1600"/>
    <property type="match status" value="1"/>
</dbReference>
<dbReference type="Gene3D" id="3.20.20.150">
    <property type="entry name" value="Divalent-metal-dependent TIM barrel enzymes"/>
    <property type="match status" value="1"/>
</dbReference>
<dbReference type="Proteomes" id="UP001500618">
    <property type="component" value="Unassembled WGS sequence"/>
</dbReference>
<keyword evidence="2" id="KW-1185">Reference proteome</keyword>
<dbReference type="Pfam" id="PF05114">
    <property type="entry name" value="MbnB_TglH_ChrH"/>
    <property type="match status" value="1"/>
</dbReference>
<dbReference type="PANTHER" id="PTHR42194">
    <property type="entry name" value="UPF0276 PROTEIN HI_1600"/>
    <property type="match status" value="1"/>
</dbReference>
<organism evidence="1 2">
    <name type="scientific">Fodinicola feengrottensis</name>
    <dbReference type="NCBI Taxonomy" id="435914"/>
    <lineage>
        <taxon>Bacteria</taxon>
        <taxon>Bacillati</taxon>
        <taxon>Actinomycetota</taxon>
        <taxon>Actinomycetes</taxon>
        <taxon>Mycobacteriales</taxon>
        <taxon>Fodinicola</taxon>
    </lineage>
</organism>